<dbReference type="Proteomes" id="UP000001940">
    <property type="component" value="Chromosome II"/>
</dbReference>
<evidence type="ECO:0000313" key="2">
    <source>
        <dbReference type="Proteomes" id="UP000001940"/>
    </source>
</evidence>
<dbReference type="PANTHER" id="PTHR31464">
    <property type="entry name" value="PROTEIN CBG01266"/>
    <property type="match status" value="1"/>
</dbReference>
<dbReference type="EMBL" id="BX284602">
    <property type="protein sequence ID" value="CCD68461.1"/>
    <property type="molecule type" value="Genomic_DNA"/>
</dbReference>
<dbReference type="UCSC" id="F22E5.21">
    <property type="organism name" value="c. elegans"/>
</dbReference>
<dbReference type="AlphaFoldDB" id="Q4W518"/>
<dbReference type="HOGENOM" id="CLU_075646_0_0_1"/>
<dbReference type="InterPro" id="IPR007767">
    <property type="entry name" value="DUF684"/>
</dbReference>
<evidence type="ECO:0000313" key="1">
    <source>
        <dbReference type="EMBL" id="CCD68461.1"/>
    </source>
</evidence>
<dbReference type="SMR" id="Q4W518"/>
<evidence type="ECO:0000313" key="3">
    <source>
        <dbReference type="WormBase" id="F22E5.21"/>
    </source>
</evidence>
<sequence>MDYTWPHNVERIINYIVENDMHVTNSDRAVLVKTELMRFLTNDVFYIIVYDNYGESECHTLFGDKKQLIVSVNPGKCNIIVYRSHEWSDSPMLAFETVKTEVDTACKQGISQQSNYTNMLHELLNTFHDTNFVGLIEANRNVSVNSANSFGRPWGPGWWDSVDVLVPGTKKKTGRKLILIAGYK</sequence>
<keyword evidence="2" id="KW-1185">Reference proteome</keyword>
<dbReference type="PANTHER" id="PTHR31464:SF4">
    <property type="entry name" value="DUF4242 DOMAIN-CONTAINING PROTEIN-RELATED"/>
    <property type="match status" value="1"/>
</dbReference>
<dbReference type="OMA" id="YGESECH"/>
<name>Q4W518_CAEEL</name>
<dbReference type="OrthoDB" id="5861420at2759"/>
<dbReference type="Pfam" id="PF05075">
    <property type="entry name" value="DUF684"/>
    <property type="match status" value="1"/>
</dbReference>
<dbReference type="PaxDb" id="6239-F22E5.21.1"/>
<dbReference type="FunCoup" id="Q4W518">
    <property type="interactions" value="145"/>
</dbReference>
<dbReference type="Bgee" id="WBGene00044363">
    <property type="expression patterns" value="Expressed in larva and 1 other cell type or tissue"/>
</dbReference>
<organism evidence="1 2">
    <name type="scientific">Caenorhabditis elegans</name>
    <dbReference type="NCBI Taxonomy" id="6239"/>
    <lineage>
        <taxon>Eukaryota</taxon>
        <taxon>Metazoa</taxon>
        <taxon>Ecdysozoa</taxon>
        <taxon>Nematoda</taxon>
        <taxon>Chromadorea</taxon>
        <taxon>Rhabditida</taxon>
        <taxon>Rhabditina</taxon>
        <taxon>Rhabditomorpha</taxon>
        <taxon>Rhabditoidea</taxon>
        <taxon>Rhabditidae</taxon>
        <taxon>Peloderinae</taxon>
        <taxon>Caenorhabditis</taxon>
    </lineage>
</organism>
<dbReference type="AGR" id="WB:WBGene00044363"/>
<gene>
    <name evidence="1" type="ORF">CELE_F22E5.21</name>
    <name evidence="1 3" type="ORF">F22E5.21</name>
</gene>
<proteinExistence type="predicted"/>
<accession>Q4W518</accession>
<dbReference type="eggNOG" id="ENOG502THE4">
    <property type="taxonomic scope" value="Eukaryota"/>
</dbReference>
<dbReference type="WormBase" id="F22E5.21">
    <property type="protein sequence ID" value="CE38702"/>
    <property type="gene ID" value="WBGene00044363"/>
</dbReference>
<dbReference type="InParanoid" id="Q4W518"/>
<protein>
    <submittedName>
        <fullName evidence="1">Endo/exonuclease/phosphatase domain-containing protein</fullName>
    </submittedName>
</protein>
<dbReference type="PhylomeDB" id="Q4W518"/>
<reference evidence="1 2" key="1">
    <citation type="journal article" date="1998" name="Science">
        <title>Genome sequence of the nematode C. elegans: a platform for investigating biology.</title>
        <authorList>
            <consortium name="The C. elegans sequencing consortium"/>
            <person name="Sulson J.E."/>
            <person name="Waterston R."/>
        </authorList>
    </citation>
    <scope>NUCLEOTIDE SEQUENCE [LARGE SCALE GENOMIC DNA]</scope>
    <source>
        <strain evidence="1 2">Bristol N2</strain>
    </source>
</reference>